<gene>
    <name evidence="1" type="ORF">POCTA_138.1.T1390069</name>
</gene>
<keyword evidence="2" id="KW-1185">Reference proteome</keyword>
<organism evidence="1 2">
    <name type="scientific">Paramecium octaurelia</name>
    <dbReference type="NCBI Taxonomy" id="43137"/>
    <lineage>
        <taxon>Eukaryota</taxon>
        <taxon>Sar</taxon>
        <taxon>Alveolata</taxon>
        <taxon>Ciliophora</taxon>
        <taxon>Intramacronucleata</taxon>
        <taxon>Oligohymenophorea</taxon>
        <taxon>Peniculida</taxon>
        <taxon>Parameciidae</taxon>
        <taxon>Paramecium</taxon>
    </lineage>
</organism>
<protein>
    <submittedName>
        <fullName evidence="1">Uncharacterized protein</fullName>
    </submittedName>
</protein>
<comment type="caution">
    <text evidence="1">The sequence shown here is derived from an EMBL/GenBank/DDBJ whole genome shotgun (WGS) entry which is preliminary data.</text>
</comment>
<dbReference type="EMBL" id="CAJJDP010000140">
    <property type="protein sequence ID" value="CAD8206845.1"/>
    <property type="molecule type" value="Genomic_DNA"/>
</dbReference>
<proteinExistence type="predicted"/>
<evidence type="ECO:0000313" key="1">
    <source>
        <dbReference type="EMBL" id="CAD8206845.1"/>
    </source>
</evidence>
<dbReference type="AlphaFoldDB" id="A0A8S1Y0L5"/>
<accession>A0A8S1Y0L5</accession>
<reference evidence="1" key="1">
    <citation type="submission" date="2021-01" db="EMBL/GenBank/DDBJ databases">
        <authorList>
            <consortium name="Genoscope - CEA"/>
            <person name="William W."/>
        </authorList>
    </citation>
    <scope>NUCLEOTIDE SEQUENCE</scope>
</reference>
<dbReference type="Proteomes" id="UP000683925">
    <property type="component" value="Unassembled WGS sequence"/>
</dbReference>
<sequence>MQYLVFFEVTQYLCHLEYLYQLQKQFRDLKSILNMKFIWIREA</sequence>
<name>A0A8S1Y0L5_PAROT</name>
<evidence type="ECO:0000313" key="2">
    <source>
        <dbReference type="Proteomes" id="UP000683925"/>
    </source>
</evidence>